<comment type="similarity">
    <text evidence="1">Belongs to the ABC transporter superfamily.</text>
</comment>
<dbReference type="CDD" id="cd03255">
    <property type="entry name" value="ABC_MJ0796_LolCDE_FtsE"/>
    <property type="match status" value="1"/>
</dbReference>
<organism evidence="6 7">
    <name type="scientific">Paenibacillus cellulosilyticus</name>
    <dbReference type="NCBI Taxonomy" id="375489"/>
    <lineage>
        <taxon>Bacteria</taxon>
        <taxon>Bacillati</taxon>
        <taxon>Bacillota</taxon>
        <taxon>Bacilli</taxon>
        <taxon>Bacillales</taxon>
        <taxon>Paenibacillaceae</taxon>
        <taxon>Paenibacillus</taxon>
    </lineage>
</organism>
<sequence>MTELMKAVNICKKYVPSSDSMELRPQSLSLEKEKIYVIKGKSGSGKSTLLNILGGIDRPTLGSVYYNGQSLYDLPDKEQSRIRNENFGFVFQSFNLIPEFTVKENIILPKYFNRYSNITPASISRMAEEMGIGSLLNRKVYQLSGGEQQRVAIARALITDPEILFADEPTGNLDSETSKVIVNLLTRTVTSRRATLVVVTHEEKLIDCEHTDLTISDGKIKVEDRDNGVSGI</sequence>
<dbReference type="SUPFAM" id="SSF52540">
    <property type="entry name" value="P-loop containing nucleoside triphosphate hydrolases"/>
    <property type="match status" value="1"/>
</dbReference>
<evidence type="ECO:0000259" key="5">
    <source>
        <dbReference type="PROSITE" id="PS50893"/>
    </source>
</evidence>
<keyword evidence="3" id="KW-0547">Nucleotide-binding</keyword>
<comment type="caution">
    <text evidence="6">The sequence shown here is derived from an EMBL/GenBank/DDBJ whole genome shotgun (WGS) entry which is preliminary data.</text>
</comment>
<dbReference type="InterPro" id="IPR027417">
    <property type="entry name" value="P-loop_NTPase"/>
</dbReference>
<dbReference type="EMBL" id="QGTQ01000011">
    <property type="protein sequence ID" value="PWW00871.1"/>
    <property type="molecule type" value="Genomic_DNA"/>
</dbReference>
<keyword evidence="7" id="KW-1185">Reference proteome</keyword>
<dbReference type="Pfam" id="PF00005">
    <property type="entry name" value="ABC_tran"/>
    <property type="match status" value="1"/>
</dbReference>
<evidence type="ECO:0000313" key="6">
    <source>
        <dbReference type="EMBL" id="PWW00871.1"/>
    </source>
</evidence>
<dbReference type="PANTHER" id="PTHR42798:SF4">
    <property type="entry name" value="ABC TRANSPORTER DOMAIN-CONTAINING PROTEIN"/>
    <property type="match status" value="1"/>
</dbReference>
<evidence type="ECO:0000256" key="3">
    <source>
        <dbReference type="ARBA" id="ARBA00022741"/>
    </source>
</evidence>
<dbReference type="GO" id="GO:0005524">
    <property type="term" value="F:ATP binding"/>
    <property type="evidence" value="ECO:0007669"/>
    <property type="project" value="UniProtKB-KW"/>
</dbReference>
<dbReference type="InterPro" id="IPR017911">
    <property type="entry name" value="MacB-like_ATP-bd"/>
</dbReference>
<dbReference type="PROSITE" id="PS00211">
    <property type="entry name" value="ABC_TRANSPORTER_1"/>
    <property type="match status" value="1"/>
</dbReference>
<dbReference type="InterPro" id="IPR003593">
    <property type="entry name" value="AAA+_ATPase"/>
</dbReference>
<proteinExistence type="inferred from homology"/>
<dbReference type="InterPro" id="IPR017871">
    <property type="entry name" value="ABC_transporter-like_CS"/>
</dbReference>
<accession>A0A2V2YUD6</accession>
<evidence type="ECO:0000313" key="7">
    <source>
        <dbReference type="Proteomes" id="UP000246635"/>
    </source>
</evidence>
<dbReference type="PANTHER" id="PTHR42798">
    <property type="entry name" value="LIPOPROTEIN-RELEASING SYSTEM ATP-BINDING PROTEIN LOLD"/>
    <property type="match status" value="1"/>
</dbReference>
<keyword evidence="2" id="KW-0813">Transport</keyword>
<dbReference type="PROSITE" id="PS50893">
    <property type="entry name" value="ABC_TRANSPORTER_2"/>
    <property type="match status" value="1"/>
</dbReference>
<dbReference type="AlphaFoldDB" id="A0A2V2YUD6"/>
<evidence type="ECO:0000256" key="2">
    <source>
        <dbReference type="ARBA" id="ARBA00022448"/>
    </source>
</evidence>
<evidence type="ECO:0000256" key="4">
    <source>
        <dbReference type="ARBA" id="ARBA00022840"/>
    </source>
</evidence>
<dbReference type="SMART" id="SM00382">
    <property type="entry name" value="AAA"/>
    <property type="match status" value="1"/>
</dbReference>
<dbReference type="OrthoDB" id="9791546at2"/>
<dbReference type="Proteomes" id="UP000246635">
    <property type="component" value="Unassembled WGS sequence"/>
</dbReference>
<reference evidence="6 7" key="1">
    <citation type="submission" date="2018-05" db="EMBL/GenBank/DDBJ databases">
        <title>Genomic Encyclopedia of Type Strains, Phase III (KMG-III): the genomes of soil and plant-associated and newly described type strains.</title>
        <authorList>
            <person name="Whitman W."/>
        </authorList>
    </citation>
    <scope>NUCLEOTIDE SEQUENCE [LARGE SCALE GENOMIC DNA]</scope>
    <source>
        <strain evidence="6 7">CECT 5696</strain>
    </source>
</reference>
<feature type="domain" description="ABC transporter" evidence="5">
    <location>
        <begin position="5"/>
        <end position="232"/>
    </location>
</feature>
<dbReference type="InterPro" id="IPR003439">
    <property type="entry name" value="ABC_transporter-like_ATP-bd"/>
</dbReference>
<dbReference type="Gene3D" id="3.40.50.300">
    <property type="entry name" value="P-loop containing nucleotide triphosphate hydrolases"/>
    <property type="match status" value="1"/>
</dbReference>
<dbReference type="RefSeq" id="WP_110044765.1">
    <property type="nucleotide sequence ID" value="NZ_CP054613.1"/>
</dbReference>
<evidence type="ECO:0000256" key="1">
    <source>
        <dbReference type="ARBA" id="ARBA00005417"/>
    </source>
</evidence>
<dbReference type="GO" id="GO:0016887">
    <property type="term" value="F:ATP hydrolysis activity"/>
    <property type="evidence" value="ECO:0007669"/>
    <property type="project" value="InterPro"/>
</dbReference>
<name>A0A2V2YUD6_9BACL</name>
<gene>
    <name evidence="6" type="ORF">DFQ01_11116</name>
</gene>
<keyword evidence="4 6" id="KW-0067">ATP-binding</keyword>
<protein>
    <submittedName>
        <fullName evidence="6">Putative ABC transport system ATP-binding protein</fullName>
    </submittedName>
</protein>